<dbReference type="GO" id="GO:0006882">
    <property type="term" value="P:intracellular zinc ion homeostasis"/>
    <property type="evidence" value="ECO:0007669"/>
    <property type="project" value="InterPro"/>
</dbReference>
<evidence type="ECO:0000256" key="1">
    <source>
        <dbReference type="ARBA" id="ARBA00004141"/>
    </source>
</evidence>
<feature type="transmembrane region" description="Helical" evidence="9">
    <location>
        <begin position="183"/>
        <end position="203"/>
    </location>
</feature>
<feature type="domain" description="Cation efflux protein transmembrane" evidence="10">
    <location>
        <begin position="24"/>
        <end position="240"/>
    </location>
</feature>
<keyword evidence="6" id="KW-0406">Ion transport</keyword>
<evidence type="ECO:0000256" key="6">
    <source>
        <dbReference type="ARBA" id="ARBA00023065"/>
    </source>
</evidence>
<evidence type="ECO:0000256" key="8">
    <source>
        <dbReference type="SAM" id="MobiDB-lite"/>
    </source>
</evidence>
<protein>
    <submittedName>
        <fullName evidence="11">Cadmium, cobalt and zinc/H(+)-K(+) antiporter</fullName>
    </submittedName>
</protein>
<feature type="transmembrane region" description="Helical" evidence="9">
    <location>
        <begin position="56"/>
        <end position="73"/>
    </location>
</feature>
<feature type="transmembrane region" description="Helical" evidence="9">
    <location>
        <begin position="122"/>
        <end position="145"/>
    </location>
</feature>
<name>A0A1A8TLF0_9GAMM</name>
<keyword evidence="7 9" id="KW-0472">Membrane</keyword>
<keyword evidence="12" id="KW-1185">Reference proteome</keyword>
<dbReference type="GO" id="GO:0016020">
    <property type="term" value="C:membrane"/>
    <property type="evidence" value="ECO:0007669"/>
    <property type="project" value="UniProtKB-SubCell"/>
</dbReference>
<dbReference type="InterPro" id="IPR045316">
    <property type="entry name" value="Msc2-like"/>
</dbReference>
<evidence type="ECO:0000256" key="4">
    <source>
        <dbReference type="ARBA" id="ARBA00022906"/>
    </source>
</evidence>
<dbReference type="GO" id="GO:0005385">
    <property type="term" value="F:zinc ion transmembrane transporter activity"/>
    <property type="evidence" value="ECO:0007669"/>
    <property type="project" value="InterPro"/>
</dbReference>
<feature type="transmembrane region" description="Helical" evidence="9">
    <location>
        <begin position="24"/>
        <end position="50"/>
    </location>
</feature>
<dbReference type="AlphaFoldDB" id="A0A1A8TLF0"/>
<accession>A0A1A8TLF0</accession>
<feature type="region of interest" description="Disordered" evidence="8">
    <location>
        <begin position="151"/>
        <end position="175"/>
    </location>
</feature>
<organism evidence="11 12">
    <name type="scientific">Marinomonas aquimarina</name>
    <dbReference type="NCBI Taxonomy" id="295068"/>
    <lineage>
        <taxon>Bacteria</taxon>
        <taxon>Pseudomonadati</taxon>
        <taxon>Pseudomonadota</taxon>
        <taxon>Gammaproteobacteria</taxon>
        <taxon>Oceanospirillales</taxon>
        <taxon>Oceanospirillaceae</taxon>
        <taxon>Marinomonas</taxon>
    </lineage>
</organism>
<evidence type="ECO:0000256" key="3">
    <source>
        <dbReference type="ARBA" id="ARBA00022692"/>
    </source>
</evidence>
<keyword evidence="4" id="KW-0862">Zinc</keyword>
<dbReference type="InterPro" id="IPR027469">
    <property type="entry name" value="Cation_efflux_TMD_sf"/>
</dbReference>
<dbReference type="SUPFAM" id="SSF161111">
    <property type="entry name" value="Cation efflux protein transmembrane domain-like"/>
    <property type="match status" value="1"/>
</dbReference>
<dbReference type="RefSeq" id="WP_067211638.1">
    <property type="nucleotide sequence ID" value="NZ_FLOC01000019.1"/>
</dbReference>
<dbReference type="OrthoDB" id="271709at2"/>
<dbReference type="PANTHER" id="PTHR45755:SF4">
    <property type="entry name" value="ZINC TRANSPORTER 7"/>
    <property type="match status" value="1"/>
</dbReference>
<dbReference type="EMBL" id="FLOC01000019">
    <property type="protein sequence ID" value="SBS34709.1"/>
    <property type="molecule type" value="Genomic_DNA"/>
</dbReference>
<dbReference type="NCBIfam" id="NF033827">
    <property type="entry name" value="CDF_efflux_DmeF"/>
    <property type="match status" value="1"/>
</dbReference>
<dbReference type="Proteomes" id="UP000092627">
    <property type="component" value="Unassembled WGS sequence"/>
</dbReference>
<dbReference type="STRING" id="295068.MAQ5080_02952"/>
<comment type="subcellular location">
    <subcellularLocation>
        <location evidence="1">Membrane</location>
        <topology evidence="1">Multi-pass membrane protein</topology>
    </subcellularLocation>
</comment>
<evidence type="ECO:0000256" key="7">
    <source>
        <dbReference type="ARBA" id="ARBA00023136"/>
    </source>
</evidence>
<sequence length="313" mass="34790">MTIPNCTKVDQFSYFDAENEKRTLYVLLLTFATMVLEIAAGTLFGSMALLADGWHMGTHAAAFCITLFVYRYARKHKHSGKFSYGTGKVAVLGGYTSAILLGLVALGMLFESFHRLVSPVAIEFNAAITVAVIGLVVNLLSMLLLGHQHDHGHSHDHHHGHSHDHSHGHAHHHDHHDHNLSAAYLHVLTDALTSVLAIVALLVGKWVGWTWLDPLMGVVGSLIIAKWAWGLMQQTSPILLDKAIDHDYKQQIAVTLESADTTLQDIHVWKVSADHFCATVTLQDEQMREPAFFKQLLMEFDKIDHLVIEVNPV</sequence>
<dbReference type="InterPro" id="IPR002524">
    <property type="entry name" value="Cation_efflux"/>
</dbReference>
<evidence type="ECO:0000313" key="11">
    <source>
        <dbReference type="EMBL" id="SBS34709.1"/>
    </source>
</evidence>
<evidence type="ECO:0000313" key="12">
    <source>
        <dbReference type="Proteomes" id="UP000092627"/>
    </source>
</evidence>
<feature type="transmembrane region" description="Helical" evidence="9">
    <location>
        <begin position="89"/>
        <end position="110"/>
    </location>
</feature>
<dbReference type="InterPro" id="IPR058533">
    <property type="entry name" value="Cation_efflux_TM"/>
</dbReference>
<evidence type="ECO:0000256" key="5">
    <source>
        <dbReference type="ARBA" id="ARBA00022989"/>
    </source>
</evidence>
<gene>
    <name evidence="11" type="primary">czcD_3</name>
    <name evidence="11" type="ORF">MAQ5080_02952</name>
</gene>
<proteinExistence type="predicted"/>
<dbReference type="Pfam" id="PF01545">
    <property type="entry name" value="Cation_efflux"/>
    <property type="match status" value="1"/>
</dbReference>
<dbReference type="PANTHER" id="PTHR45755">
    <property type="match status" value="1"/>
</dbReference>
<keyword evidence="2" id="KW-0813">Transport</keyword>
<evidence type="ECO:0000259" key="10">
    <source>
        <dbReference type="Pfam" id="PF01545"/>
    </source>
</evidence>
<feature type="compositionally biased region" description="Basic residues" evidence="8">
    <location>
        <begin position="154"/>
        <end position="175"/>
    </location>
</feature>
<reference evidence="11 12" key="1">
    <citation type="submission" date="2016-06" db="EMBL/GenBank/DDBJ databases">
        <authorList>
            <person name="Kjaerup R.B."/>
            <person name="Dalgaard T.S."/>
            <person name="Juul-Madsen H.R."/>
        </authorList>
    </citation>
    <scope>NUCLEOTIDE SEQUENCE [LARGE SCALE GENOMIC DNA]</scope>
    <source>
        <strain evidence="11 12">CECT 5080</strain>
    </source>
</reference>
<feature type="transmembrane region" description="Helical" evidence="9">
    <location>
        <begin position="209"/>
        <end position="229"/>
    </location>
</feature>
<evidence type="ECO:0000256" key="2">
    <source>
        <dbReference type="ARBA" id="ARBA00022448"/>
    </source>
</evidence>
<dbReference type="Gene3D" id="1.20.1510.10">
    <property type="entry name" value="Cation efflux protein transmembrane domain"/>
    <property type="match status" value="1"/>
</dbReference>
<keyword evidence="5 9" id="KW-1133">Transmembrane helix</keyword>
<keyword evidence="3 9" id="KW-0812">Transmembrane</keyword>
<keyword evidence="4" id="KW-0864">Zinc transport</keyword>
<evidence type="ECO:0000256" key="9">
    <source>
        <dbReference type="SAM" id="Phobius"/>
    </source>
</evidence>
<dbReference type="NCBIfam" id="TIGR01297">
    <property type="entry name" value="CDF"/>
    <property type="match status" value="1"/>
</dbReference>